<keyword evidence="2" id="KW-0732">Signal</keyword>
<keyword evidence="3" id="KW-0614">Plasmid</keyword>
<feature type="chain" id="PRO_5002290442" evidence="2">
    <location>
        <begin position="25"/>
        <end position="236"/>
    </location>
</feature>
<dbReference type="SUPFAM" id="SSF101082">
    <property type="entry name" value="Typo IV secretion system protein TraC"/>
    <property type="match status" value="1"/>
</dbReference>
<dbReference type="InterPro" id="IPR014158">
    <property type="entry name" value="T4SS_VirB5"/>
</dbReference>
<geneLocation type="plasmid" evidence="3">
    <name>201</name>
</geneLocation>
<evidence type="ECO:0000313" key="3">
    <source>
        <dbReference type="EMBL" id="AJW29407.1"/>
    </source>
</evidence>
<dbReference type="Pfam" id="PF07996">
    <property type="entry name" value="T4SS"/>
    <property type="match status" value="1"/>
</dbReference>
<name>A0A0D4ZYQ0_9SPHN</name>
<proteinExistence type="predicted"/>
<dbReference type="Gene3D" id="1.20.58.430">
    <property type="entry name" value="Type IV secretion system, VirB5-domain"/>
    <property type="match status" value="1"/>
</dbReference>
<dbReference type="EMBL" id="KM017070">
    <property type="protein sequence ID" value="AJW29407.1"/>
    <property type="molecule type" value="Genomic_DNA"/>
</dbReference>
<gene>
    <name evidence="3" type="ORF">plasmid201_219</name>
</gene>
<evidence type="ECO:0000256" key="1">
    <source>
        <dbReference type="SAM" id="Coils"/>
    </source>
</evidence>
<dbReference type="AlphaFoldDB" id="A0A0D4ZYQ0"/>
<dbReference type="InterPro" id="IPR023220">
    <property type="entry name" value="T4SS_VirB5-domain"/>
</dbReference>
<feature type="signal peptide" evidence="2">
    <location>
        <begin position="1"/>
        <end position="24"/>
    </location>
</feature>
<feature type="coiled-coil region" evidence="1">
    <location>
        <begin position="163"/>
        <end position="208"/>
    </location>
</feature>
<organism evidence="3">
    <name type="scientific">Sphingomonas sp. NS2</name>
    <dbReference type="NCBI Taxonomy" id="908605"/>
    <lineage>
        <taxon>Bacteria</taxon>
        <taxon>Pseudomonadati</taxon>
        <taxon>Pseudomonadota</taxon>
        <taxon>Alphaproteobacteria</taxon>
        <taxon>Sphingomonadales</taxon>
        <taxon>Sphingomonadaceae</taxon>
        <taxon>Sphingomonas</taxon>
    </lineage>
</organism>
<sequence length="236" mass="25565">MKGKRLHYWVAGASLLTIATSAQAQGIPVSDTRGLFQQLEQVRQGVSMLQQGANQLQQARDLYRDLNKATDIGSIASSLRTDAMRELNVSSGSLDGYANGNLDVIGRLRGRSDSVYQGLMGQLSPDVSDSTRASYETGARSAAVTAGLAGSVGDSVTSRREGLEELRSRLATANSAAERADMSARLQLEQAQMTNDMMALQAVELQRRAKAEADYQGYVTLQQREAAKFRRQMGID</sequence>
<protein>
    <submittedName>
        <fullName evidence="3">Minor pilin of type IV secretion complex, VirB5</fullName>
    </submittedName>
</protein>
<evidence type="ECO:0000256" key="2">
    <source>
        <dbReference type="SAM" id="SignalP"/>
    </source>
</evidence>
<keyword evidence="1" id="KW-0175">Coiled coil</keyword>
<accession>A0A0D4ZYQ0</accession>
<reference evidence="3" key="1">
    <citation type="submission" date="2014-06" db="EMBL/GenBank/DDBJ databases">
        <title>Molecular and ecological studies on carbamate pesticide degrading bacteria isolated from agricultural soils.</title>
        <authorList>
            <person name="Kim D.-U."/>
            <person name="Ka J.-O."/>
        </authorList>
    </citation>
    <scope>NUCLEOTIDE SEQUENCE</scope>
    <source>
        <strain evidence="3">NS2</strain>
        <plasmid evidence="3">201</plasmid>
    </source>
</reference>